<keyword evidence="8 10" id="KW-0057">Aromatic amino acid biosynthesis</keyword>
<dbReference type="HAMAP" id="MF_00135">
    <property type="entry name" value="PRAI"/>
    <property type="match status" value="1"/>
</dbReference>
<dbReference type="InterPro" id="IPR001240">
    <property type="entry name" value="PRAI_dom"/>
</dbReference>
<dbReference type="InterPro" id="IPR044643">
    <property type="entry name" value="TrpF_fam"/>
</dbReference>
<dbReference type="GO" id="GO:0004640">
    <property type="term" value="F:phosphoribosylanthranilate isomerase activity"/>
    <property type="evidence" value="ECO:0007669"/>
    <property type="project" value="UniProtKB-UniRule"/>
</dbReference>
<dbReference type="Gene3D" id="3.20.20.70">
    <property type="entry name" value="Aldolase class I"/>
    <property type="match status" value="1"/>
</dbReference>
<evidence type="ECO:0000256" key="3">
    <source>
        <dbReference type="ARBA" id="ARBA00007571"/>
    </source>
</evidence>
<dbReference type="UniPathway" id="UPA00035">
    <property type="reaction ID" value="UER00042"/>
</dbReference>
<comment type="caution">
    <text evidence="12">The sequence shown here is derived from an EMBL/GenBank/DDBJ whole genome shotgun (WGS) entry which is preliminary data.</text>
</comment>
<feature type="domain" description="N-(5'phosphoribosyl) anthranilate isomerase (PRAI)" evidence="11">
    <location>
        <begin position="3"/>
        <end position="204"/>
    </location>
</feature>
<comment type="pathway">
    <text evidence="2 10">Amino-acid biosynthesis; L-tryptophan biosynthesis; L-tryptophan from chorismate: step 3/5.</text>
</comment>
<dbReference type="Pfam" id="PF00697">
    <property type="entry name" value="PRAI"/>
    <property type="match status" value="1"/>
</dbReference>
<protein>
    <recommendedName>
        <fullName evidence="5 10">N-(5'-phosphoribosyl)anthranilate isomerase</fullName>
        <shortName evidence="10">PRAI</shortName>
        <ecNumber evidence="4 10">5.3.1.24</ecNumber>
    </recommendedName>
</protein>
<evidence type="ECO:0000256" key="2">
    <source>
        <dbReference type="ARBA" id="ARBA00004664"/>
    </source>
</evidence>
<keyword evidence="7 10" id="KW-0822">Tryptophan biosynthesis</keyword>
<comment type="similarity">
    <text evidence="3 10">Belongs to the TrpF family.</text>
</comment>
<dbReference type="InterPro" id="IPR013785">
    <property type="entry name" value="Aldolase_TIM"/>
</dbReference>
<dbReference type="GO" id="GO:0000162">
    <property type="term" value="P:L-tryptophan biosynthetic process"/>
    <property type="evidence" value="ECO:0007669"/>
    <property type="project" value="UniProtKB-UniRule"/>
</dbReference>
<gene>
    <name evidence="10" type="primary">trpF</name>
    <name evidence="12" type="ORF">N44_03731</name>
</gene>
<dbReference type="AlphaFoldDB" id="A0A0A1W039"/>
<keyword evidence="9 10" id="KW-0413">Isomerase</keyword>
<dbReference type="EMBL" id="BBPA01000065">
    <property type="protein sequence ID" value="GAL94876.1"/>
    <property type="molecule type" value="Genomic_DNA"/>
</dbReference>
<keyword evidence="6 10" id="KW-0028">Amino-acid biosynthesis</keyword>
<accession>A0A0A1W039</accession>
<evidence type="ECO:0000256" key="6">
    <source>
        <dbReference type="ARBA" id="ARBA00022605"/>
    </source>
</evidence>
<evidence type="ECO:0000256" key="9">
    <source>
        <dbReference type="ARBA" id="ARBA00023235"/>
    </source>
</evidence>
<sequence>MRIKICGITQPDQGRAIANLGATALGFILVPSSPRYVNIEQINAITVAIPDQIDLIGVFADEQPEIIQQIIVKTPLTSVQLHGKESPEYCQRLRQLLPDREIIKALRIKDRESWEKSAIYFNSVDTLLLDAYHPQLLGGTGHTLDWQALASFSPPLPWFLAGGLNPDNISEALTRLHPQGIDVSSGVERSPGDKDLKKVALLLERLQKFRDQ</sequence>
<evidence type="ECO:0000313" key="13">
    <source>
        <dbReference type="Proteomes" id="UP000030321"/>
    </source>
</evidence>
<proteinExistence type="inferred from homology"/>
<evidence type="ECO:0000256" key="8">
    <source>
        <dbReference type="ARBA" id="ARBA00023141"/>
    </source>
</evidence>
<evidence type="ECO:0000256" key="1">
    <source>
        <dbReference type="ARBA" id="ARBA00001164"/>
    </source>
</evidence>
<dbReference type="SUPFAM" id="SSF51366">
    <property type="entry name" value="Ribulose-phoshate binding barrel"/>
    <property type="match status" value="1"/>
</dbReference>
<organism evidence="12 13">
    <name type="scientific">Microcystis aeruginosa NIES-44</name>
    <dbReference type="NCBI Taxonomy" id="449439"/>
    <lineage>
        <taxon>Bacteria</taxon>
        <taxon>Bacillati</taxon>
        <taxon>Cyanobacteriota</taxon>
        <taxon>Cyanophyceae</taxon>
        <taxon>Oscillatoriophycideae</taxon>
        <taxon>Chroococcales</taxon>
        <taxon>Microcystaceae</taxon>
        <taxon>Microcystis</taxon>
    </lineage>
</organism>
<dbReference type="EC" id="5.3.1.24" evidence="4 10"/>
<dbReference type="PANTHER" id="PTHR42894:SF1">
    <property type="entry name" value="N-(5'-PHOSPHORIBOSYL)ANTHRANILATE ISOMERASE"/>
    <property type="match status" value="1"/>
</dbReference>
<dbReference type="PANTHER" id="PTHR42894">
    <property type="entry name" value="N-(5'-PHOSPHORIBOSYL)ANTHRANILATE ISOMERASE"/>
    <property type="match status" value="1"/>
</dbReference>
<comment type="catalytic activity">
    <reaction evidence="1 10">
        <text>N-(5-phospho-beta-D-ribosyl)anthranilate = 1-(2-carboxyphenylamino)-1-deoxy-D-ribulose 5-phosphate</text>
        <dbReference type="Rhea" id="RHEA:21540"/>
        <dbReference type="ChEBI" id="CHEBI:18277"/>
        <dbReference type="ChEBI" id="CHEBI:58613"/>
        <dbReference type="EC" id="5.3.1.24"/>
    </reaction>
</comment>
<evidence type="ECO:0000259" key="11">
    <source>
        <dbReference type="Pfam" id="PF00697"/>
    </source>
</evidence>
<dbReference type="InterPro" id="IPR011060">
    <property type="entry name" value="RibuloseP-bd_barrel"/>
</dbReference>
<evidence type="ECO:0000256" key="7">
    <source>
        <dbReference type="ARBA" id="ARBA00022822"/>
    </source>
</evidence>
<name>A0A0A1W039_MICAE</name>
<dbReference type="Proteomes" id="UP000030321">
    <property type="component" value="Unassembled WGS sequence"/>
</dbReference>
<evidence type="ECO:0000256" key="4">
    <source>
        <dbReference type="ARBA" id="ARBA00012572"/>
    </source>
</evidence>
<dbReference type="CDD" id="cd00405">
    <property type="entry name" value="PRAI"/>
    <property type="match status" value="1"/>
</dbReference>
<dbReference type="FunFam" id="3.20.20.70:FF:000075">
    <property type="entry name" value="Tryptophan biosynthesis protein TRP1"/>
    <property type="match status" value="1"/>
</dbReference>
<reference evidence="13" key="1">
    <citation type="journal article" date="2015" name="Genome">
        <title>Whole Genome Sequence of the Non-Microcystin-Producing Microcystis aeruginosa Strain NIES-44.</title>
        <authorList>
            <person name="Okano K."/>
            <person name="Miyata N."/>
            <person name="Ozaki Y."/>
        </authorList>
    </citation>
    <scope>NUCLEOTIDE SEQUENCE [LARGE SCALE GENOMIC DNA]</scope>
    <source>
        <strain evidence="13">NIES-44</strain>
    </source>
</reference>
<evidence type="ECO:0000256" key="5">
    <source>
        <dbReference type="ARBA" id="ARBA00022272"/>
    </source>
</evidence>
<evidence type="ECO:0000256" key="10">
    <source>
        <dbReference type="HAMAP-Rule" id="MF_00135"/>
    </source>
</evidence>
<dbReference type="RefSeq" id="WP_045361070.1">
    <property type="nucleotide sequence ID" value="NZ_BBPA01000065.1"/>
</dbReference>
<dbReference type="NCBIfam" id="NF002298">
    <property type="entry name" value="PRK01222.1-4"/>
    <property type="match status" value="1"/>
</dbReference>
<evidence type="ECO:0000313" key="12">
    <source>
        <dbReference type="EMBL" id="GAL94876.1"/>
    </source>
</evidence>